<dbReference type="Proteomes" id="UP000637628">
    <property type="component" value="Unassembled WGS sequence"/>
</dbReference>
<proteinExistence type="inferred from homology"/>
<name>A0ABQ3Z975_9ACTN</name>
<evidence type="ECO:0000313" key="7">
    <source>
        <dbReference type="EMBL" id="GIE06383.1"/>
    </source>
</evidence>
<evidence type="ECO:0000313" key="8">
    <source>
        <dbReference type="Proteomes" id="UP000637628"/>
    </source>
</evidence>
<dbReference type="Gene3D" id="3.40.190.10">
    <property type="entry name" value="Periplasmic binding protein-like II"/>
    <property type="match status" value="2"/>
</dbReference>
<keyword evidence="3" id="KW-0732">Signal</keyword>
<feature type="region of interest" description="Disordered" evidence="4">
    <location>
        <begin position="1"/>
        <end position="49"/>
    </location>
</feature>
<dbReference type="InterPro" id="IPR051455">
    <property type="entry name" value="Bact_solute-bind_prot3"/>
</dbReference>
<keyword evidence="5" id="KW-0472">Membrane</keyword>
<keyword evidence="8" id="KW-1185">Reference proteome</keyword>
<dbReference type="PANTHER" id="PTHR30085:SF6">
    <property type="entry name" value="ABC TRANSPORTER GLUTAMINE-BINDING PROTEIN GLNH"/>
    <property type="match status" value="1"/>
</dbReference>
<sequence>MTERFAWPLRRRMPGPDGTAEDIAVQDIAEREAADRRLPPPDPEPLADPPPRFNLAAFRLAALGLALVLVLGLAMVNLFVGGPPSVAQLRAQSGVDGWKELIVGVKDDQPGVAYYDKGKKIWSGFDVDLAYMIAEDLGFRRSEVKFYGIQSEDRARMQAYDTDGNRVPVKMVIASYSITPKREEMTGVTFSAPYLYTEQSVLTLKSHSAVSRLKDLAGKQACSLSASTSLSAPELEGVIVRSKNVVSECIADLRAGKVEAVTTDAAILAGYKDRYPDEFDHWDLGLDATEAWGVNVGENPALKKLVDLTLYRSLKDPKDDRWENAFQTNLQTEVENNGRTPIAVGLQPNVDKPDIRDLPWEDVLP</sequence>
<dbReference type="Pfam" id="PF00497">
    <property type="entry name" value="SBP_bac_3"/>
    <property type="match status" value="1"/>
</dbReference>
<comment type="caution">
    <text evidence="7">The sequence shown here is derived from an EMBL/GenBank/DDBJ whole genome shotgun (WGS) entry which is preliminary data.</text>
</comment>
<evidence type="ECO:0000259" key="6">
    <source>
        <dbReference type="SMART" id="SM00062"/>
    </source>
</evidence>
<dbReference type="InterPro" id="IPR001638">
    <property type="entry name" value="Solute-binding_3/MltF_N"/>
</dbReference>
<evidence type="ECO:0000256" key="2">
    <source>
        <dbReference type="ARBA" id="ARBA00022448"/>
    </source>
</evidence>
<keyword evidence="5" id="KW-0812">Transmembrane</keyword>
<feature type="domain" description="Solute-binding protein family 3/N-terminal" evidence="6">
    <location>
        <begin position="100"/>
        <end position="333"/>
    </location>
</feature>
<feature type="transmembrane region" description="Helical" evidence="5">
    <location>
        <begin position="56"/>
        <end position="80"/>
    </location>
</feature>
<organism evidence="7 8">
    <name type="scientific">Paractinoplanes durhamensis</name>
    <dbReference type="NCBI Taxonomy" id="113563"/>
    <lineage>
        <taxon>Bacteria</taxon>
        <taxon>Bacillati</taxon>
        <taxon>Actinomycetota</taxon>
        <taxon>Actinomycetes</taxon>
        <taxon>Micromonosporales</taxon>
        <taxon>Micromonosporaceae</taxon>
        <taxon>Paractinoplanes</taxon>
    </lineage>
</organism>
<dbReference type="EMBL" id="BOML01000062">
    <property type="protein sequence ID" value="GIE06383.1"/>
    <property type="molecule type" value="Genomic_DNA"/>
</dbReference>
<feature type="compositionally biased region" description="Pro residues" evidence="4">
    <location>
        <begin position="40"/>
        <end position="49"/>
    </location>
</feature>
<protein>
    <recommendedName>
        <fullName evidence="6">Solute-binding protein family 3/N-terminal domain-containing protein</fullName>
    </recommendedName>
</protein>
<feature type="compositionally biased region" description="Basic and acidic residues" evidence="4">
    <location>
        <begin position="28"/>
        <end position="39"/>
    </location>
</feature>
<evidence type="ECO:0000256" key="4">
    <source>
        <dbReference type="SAM" id="MobiDB-lite"/>
    </source>
</evidence>
<evidence type="ECO:0000256" key="1">
    <source>
        <dbReference type="ARBA" id="ARBA00010333"/>
    </source>
</evidence>
<gene>
    <name evidence="7" type="ORF">Adu01nite_77330</name>
</gene>
<evidence type="ECO:0000256" key="5">
    <source>
        <dbReference type="SAM" id="Phobius"/>
    </source>
</evidence>
<comment type="similarity">
    <text evidence="1">Belongs to the bacterial solute-binding protein 3 family.</text>
</comment>
<evidence type="ECO:0000256" key="3">
    <source>
        <dbReference type="ARBA" id="ARBA00022729"/>
    </source>
</evidence>
<keyword evidence="5" id="KW-1133">Transmembrane helix</keyword>
<accession>A0ABQ3Z975</accession>
<keyword evidence="2" id="KW-0813">Transport</keyword>
<dbReference type="SUPFAM" id="SSF53850">
    <property type="entry name" value="Periplasmic binding protein-like II"/>
    <property type="match status" value="1"/>
</dbReference>
<dbReference type="PANTHER" id="PTHR30085">
    <property type="entry name" value="AMINO ACID ABC TRANSPORTER PERMEASE"/>
    <property type="match status" value="1"/>
</dbReference>
<dbReference type="RefSeq" id="WP_203734245.1">
    <property type="nucleotide sequence ID" value="NZ_BAAATX010000035.1"/>
</dbReference>
<dbReference type="SMART" id="SM00062">
    <property type="entry name" value="PBPb"/>
    <property type="match status" value="1"/>
</dbReference>
<reference evidence="7 8" key="1">
    <citation type="submission" date="2021-01" db="EMBL/GenBank/DDBJ databases">
        <title>Whole genome shotgun sequence of Actinoplanes durhamensis NBRC 14914.</title>
        <authorList>
            <person name="Komaki H."/>
            <person name="Tamura T."/>
        </authorList>
    </citation>
    <scope>NUCLEOTIDE SEQUENCE [LARGE SCALE GENOMIC DNA]</scope>
    <source>
        <strain evidence="7 8">NBRC 14914</strain>
    </source>
</reference>